<dbReference type="InterPro" id="IPR036179">
    <property type="entry name" value="Ig-like_dom_sf"/>
</dbReference>
<feature type="transmembrane region" description="Helical" evidence="1">
    <location>
        <begin position="295"/>
        <end position="317"/>
    </location>
</feature>
<dbReference type="SMART" id="SM01411">
    <property type="entry name" value="Ephrin_rec_like"/>
    <property type="match status" value="1"/>
</dbReference>
<evidence type="ECO:0000256" key="1">
    <source>
        <dbReference type="SAM" id="Phobius"/>
    </source>
</evidence>
<keyword evidence="1" id="KW-0472">Membrane</keyword>
<sequence>MLTFTCSVHDKIYLGSNVKIPCFGKKEPPKLVKNYVWEHSKNITSKDNRHHISKDGVLAIYDVNVEDMGTYFCICNTFSGKKKIKHTIEVVQLPSARLRITFVYSVKHCNRESEEITERFIETKLTETACLNEDCQIDSIRSDCQLEALPIPSLRVTVAVILPSIPNGSCDVDCTRVHLKVFSDKVTKEIVEDVMKGDELKLPDVEEDLAISYYDTKEDLICDPGFEMKDVASESLCLPCKPGFYLNKGHCIPCHFNKYSERYGASECRACGGKRETSKRATKSKHDCHIEGSTFFVALLSVIFPVFFFVTCCCWMIRRYARETVMGSLTTKVVLCSKEEVGEGSDHSHITSYMTGSETEHEHEPEQKVKPSSVMAYLGPGRILEDYTFRREMDEIRKPTIKAANIPPPPAMPSESMMKRATRNAPPYGIFSL</sequence>
<dbReference type="InterPro" id="IPR013783">
    <property type="entry name" value="Ig-like_fold"/>
</dbReference>
<dbReference type="Pfam" id="PF07699">
    <property type="entry name" value="Ephrin_rec_like"/>
    <property type="match status" value="1"/>
</dbReference>
<reference evidence="3 4" key="1">
    <citation type="submission" date="2021-06" db="EMBL/GenBank/DDBJ databases">
        <title>Caerostris darwini draft genome.</title>
        <authorList>
            <person name="Kono N."/>
            <person name="Arakawa K."/>
        </authorList>
    </citation>
    <scope>NUCLEOTIDE SEQUENCE [LARGE SCALE GENOMIC DNA]</scope>
</reference>
<comment type="caution">
    <text evidence="3">The sequence shown here is derived from an EMBL/GenBank/DDBJ whole genome shotgun (WGS) entry which is preliminary data.</text>
</comment>
<gene>
    <name evidence="3" type="primary">AVEN_185399_1</name>
    <name evidence="3" type="ORF">CDAR_300301</name>
</gene>
<proteinExistence type="predicted"/>
<dbReference type="InterPro" id="IPR011641">
    <property type="entry name" value="Tyr-kin_ephrin_A/B_rcpt-like"/>
</dbReference>
<dbReference type="EMBL" id="BPLQ01002017">
    <property type="protein sequence ID" value="GIX87624.1"/>
    <property type="molecule type" value="Genomic_DNA"/>
</dbReference>
<evidence type="ECO:0000313" key="3">
    <source>
        <dbReference type="EMBL" id="GIX87624.1"/>
    </source>
</evidence>
<keyword evidence="1" id="KW-0812">Transmembrane</keyword>
<dbReference type="Gene3D" id="2.10.50.10">
    <property type="entry name" value="Tumor Necrosis Factor Receptor, subunit A, domain 2"/>
    <property type="match status" value="1"/>
</dbReference>
<keyword evidence="1" id="KW-1133">Transmembrane helix</keyword>
<keyword evidence="4" id="KW-1185">Reference proteome</keyword>
<evidence type="ECO:0000259" key="2">
    <source>
        <dbReference type="PROSITE" id="PS50835"/>
    </source>
</evidence>
<dbReference type="InterPro" id="IPR007110">
    <property type="entry name" value="Ig-like_dom"/>
</dbReference>
<dbReference type="Gene3D" id="2.60.40.10">
    <property type="entry name" value="Immunoglobulins"/>
    <property type="match status" value="1"/>
</dbReference>
<dbReference type="SUPFAM" id="SSF48726">
    <property type="entry name" value="Immunoglobulin"/>
    <property type="match status" value="1"/>
</dbReference>
<organism evidence="3 4">
    <name type="scientific">Caerostris darwini</name>
    <dbReference type="NCBI Taxonomy" id="1538125"/>
    <lineage>
        <taxon>Eukaryota</taxon>
        <taxon>Metazoa</taxon>
        <taxon>Ecdysozoa</taxon>
        <taxon>Arthropoda</taxon>
        <taxon>Chelicerata</taxon>
        <taxon>Arachnida</taxon>
        <taxon>Araneae</taxon>
        <taxon>Araneomorphae</taxon>
        <taxon>Entelegynae</taxon>
        <taxon>Araneoidea</taxon>
        <taxon>Araneidae</taxon>
        <taxon>Caerostris</taxon>
    </lineage>
</organism>
<dbReference type="PROSITE" id="PS50835">
    <property type="entry name" value="IG_LIKE"/>
    <property type="match status" value="1"/>
</dbReference>
<dbReference type="AlphaFoldDB" id="A0AAV4NS48"/>
<name>A0AAV4NS48_9ARAC</name>
<protein>
    <recommendedName>
        <fullName evidence="2">Ig-like domain-containing protein</fullName>
    </recommendedName>
</protein>
<evidence type="ECO:0000313" key="4">
    <source>
        <dbReference type="Proteomes" id="UP001054837"/>
    </source>
</evidence>
<accession>A0AAV4NS48</accession>
<dbReference type="SMART" id="SM00409">
    <property type="entry name" value="IG"/>
    <property type="match status" value="1"/>
</dbReference>
<dbReference type="InterPro" id="IPR003599">
    <property type="entry name" value="Ig_sub"/>
</dbReference>
<dbReference type="Proteomes" id="UP001054837">
    <property type="component" value="Unassembled WGS sequence"/>
</dbReference>
<feature type="domain" description="Ig-like" evidence="2">
    <location>
        <begin position="1"/>
        <end position="89"/>
    </location>
</feature>